<keyword evidence="9" id="KW-1185">Reference proteome</keyword>
<dbReference type="Gene3D" id="3.30.70.1730">
    <property type="match status" value="1"/>
</dbReference>
<dbReference type="NCBIfam" id="NF000955">
    <property type="entry name" value="PRK00099.1-1"/>
    <property type="match status" value="1"/>
</dbReference>
<comment type="function">
    <text evidence="7">Forms part of the ribosomal stalk, playing a central role in the interaction of the ribosome with GTP-bound translation factors.</text>
</comment>
<dbReference type="Proteomes" id="UP000752012">
    <property type="component" value="Unassembled WGS sequence"/>
</dbReference>
<dbReference type="EMBL" id="JAATHJ010000001">
    <property type="protein sequence ID" value="NJP35991.1"/>
    <property type="molecule type" value="Genomic_DNA"/>
</dbReference>
<evidence type="ECO:0000256" key="1">
    <source>
        <dbReference type="ARBA" id="ARBA00008889"/>
    </source>
</evidence>
<dbReference type="RefSeq" id="WP_168004284.1">
    <property type="nucleotide sequence ID" value="NZ_JAATHJ010000001.1"/>
</dbReference>
<dbReference type="GO" id="GO:0015934">
    <property type="term" value="C:large ribosomal subunit"/>
    <property type="evidence" value="ECO:0007669"/>
    <property type="project" value="InterPro"/>
</dbReference>
<dbReference type="SUPFAM" id="SSF160369">
    <property type="entry name" value="Ribosomal protein L10-like"/>
    <property type="match status" value="1"/>
</dbReference>
<evidence type="ECO:0000256" key="4">
    <source>
        <dbReference type="ARBA" id="ARBA00022980"/>
    </source>
</evidence>
<dbReference type="GO" id="GO:0003735">
    <property type="term" value="F:structural constituent of ribosome"/>
    <property type="evidence" value="ECO:0007669"/>
    <property type="project" value="InterPro"/>
</dbReference>
<dbReference type="Gene3D" id="6.10.250.290">
    <property type="match status" value="1"/>
</dbReference>
<dbReference type="AlphaFoldDB" id="A0A969TTJ3"/>
<evidence type="ECO:0000313" key="8">
    <source>
        <dbReference type="EMBL" id="NJP35991.1"/>
    </source>
</evidence>
<evidence type="ECO:0000256" key="6">
    <source>
        <dbReference type="ARBA" id="ARBA00035202"/>
    </source>
</evidence>
<keyword evidence="4 7" id="KW-0689">Ribosomal protein</keyword>
<evidence type="ECO:0000256" key="5">
    <source>
        <dbReference type="ARBA" id="ARBA00023274"/>
    </source>
</evidence>
<protein>
    <recommendedName>
        <fullName evidence="6 7">Large ribosomal subunit protein uL10</fullName>
    </recommendedName>
</protein>
<dbReference type="PANTHER" id="PTHR11560">
    <property type="entry name" value="39S RIBOSOMAL PROTEIN L10, MITOCHONDRIAL"/>
    <property type="match status" value="1"/>
</dbReference>
<dbReference type="GO" id="GO:0070180">
    <property type="term" value="F:large ribosomal subunit rRNA binding"/>
    <property type="evidence" value="ECO:0007669"/>
    <property type="project" value="UniProtKB-UniRule"/>
</dbReference>
<sequence>MSSVIEQKQSVVEEIAGKLKESQSTIVVDYRGLDVAEVTELRQQLREAGIDFKVYKNTMVRRATEQTELTGIDEQLAGPTAIAFGYDDVVAPAKILNEFAKKHEALELKAGIIEGKVVSLDEVKALAELPSQEALLSMLANVLQAPIRGLAIGLKAVADKNEEESAS</sequence>
<dbReference type="InterPro" id="IPR047865">
    <property type="entry name" value="Ribosomal_uL10_bac_type"/>
</dbReference>
<evidence type="ECO:0000313" key="9">
    <source>
        <dbReference type="Proteomes" id="UP000752012"/>
    </source>
</evidence>
<dbReference type="HAMAP" id="MF_00362">
    <property type="entry name" value="Ribosomal_uL10"/>
    <property type="match status" value="1"/>
</dbReference>
<dbReference type="GO" id="GO:0006412">
    <property type="term" value="P:translation"/>
    <property type="evidence" value="ECO:0007669"/>
    <property type="project" value="UniProtKB-UniRule"/>
</dbReference>
<comment type="caution">
    <text evidence="8">The sequence shown here is derived from an EMBL/GenBank/DDBJ whole genome shotgun (WGS) entry which is preliminary data.</text>
</comment>
<dbReference type="InterPro" id="IPR001790">
    <property type="entry name" value="Ribosomal_uL10"/>
</dbReference>
<evidence type="ECO:0000256" key="7">
    <source>
        <dbReference type="HAMAP-Rule" id="MF_00362"/>
    </source>
</evidence>
<gene>
    <name evidence="7" type="primary">rplJ</name>
    <name evidence="8" type="ORF">HCN83_00125</name>
</gene>
<name>A0A969TTJ3_9BACI</name>
<keyword evidence="3 7" id="KW-0694">RNA-binding</keyword>
<accession>A0A969TTJ3</accession>
<proteinExistence type="inferred from homology"/>
<dbReference type="InterPro" id="IPR043141">
    <property type="entry name" value="Ribosomal_uL10-like_sf"/>
</dbReference>
<evidence type="ECO:0000256" key="2">
    <source>
        <dbReference type="ARBA" id="ARBA00022730"/>
    </source>
</evidence>
<dbReference type="FunFam" id="3.30.70.1730:FF:000001">
    <property type="entry name" value="50S ribosomal protein L10"/>
    <property type="match status" value="1"/>
</dbReference>
<dbReference type="CDD" id="cd05797">
    <property type="entry name" value="Ribosomal_L10"/>
    <property type="match status" value="1"/>
</dbReference>
<comment type="subunit">
    <text evidence="7">Part of the ribosomal stalk of the 50S ribosomal subunit. The N-terminus interacts with L11 and the large rRNA to form the base of the stalk. The C-terminus forms an elongated spine to which L12 dimers bind in a sequential fashion forming a multimeric L10(L12)X complex.</text>
</comment>
<comment type="similarity">
    <text evidence="1 7">Belongs to the universal ribosomal protein uL10 family.</text>
</comment>
<organism evidence="8 9">
    <name type="scientific">Alkalicoccus luteus</name>
    <dbReference type="NCBI Taxonomy" id="1237094"/>
    <lineage>
        <taxon>Bacteria</taxon>
        <taxon>Bacillati</taxon>
        <taxon>Bacillota</taxon>
        <taxon>Bacilli</taxon>
        <taxon>Bacillales</taxon>
        <taxon>Bacillaceae</taxon>
        <taxon>Alkalicoccus</taxon>
    </lineage>
</organism>
<reference evidence="8 9" key="1">
    <citation type="submission" date="2020-03" db="EMBL/GenBank/DDBJ databases">
        <title>Assessment of the enzymatic potential of alkaline-tolerant lipase obtained from Bacillus luteus H11 (technogenic soil) for the bioremediation of saline soils contaminated with petroleum substances.</title>
        <authorList>
            <person name="Kalwasinska A."/>
        </authorList>
    </citation>
    <scope>NUCLEOTIDE SEQUENCE [LARGE SCALE GENOMIC DNA]</scope>
    <source>
        <strain evidence="8 9">H11</strain>
    </source>
</reference>
<dbReference type="PROSITE" id="PS01109">
    <property type="entry name" value="RIBOSOMAL_L10"/>
    <property type="match status" value="1"/>
</dbReference>
<evidence type="ECO:0000256" key="3">
    <source>
        <dbReference type="ARBA" id="ARBA00022884"/>
    </source>
</evidence>
<dbReference type="Pfam" id="PF00466">
    <property type="entry name" value="Ribosomal_L10"/>
    <property type="match status" value="1"/>
</dbReference>
<keyword evidence="5 7" id="KW-0687">Ribonucleoprotein</keyword>
<keyword evidence="2 7" id="KW-0699">rRNA-binding</keyword>
<dbReference type="InterPro" id="IPR022973">
    <property type="entry name" value="Ribosomal_uL10_bac"/>
</dbReference>
<dbReference type="InterPro" id="IPR002363">
    <property type="entry name" value="Ribosomal_uL10_CS_bac"/>
</dbReference>